<dbReference type="AlphaFoldDB" id="A0A402DSN8"/>
<organism evidence="1 2">
    <name type="scientific">Cellulomonas biazotea</name>
    <dbReference type="NCBI Taxonomy" id="1709"/>
    <lineage>
        <taxon>Bacteria</taxon>
        <taxon>Bacillati</taxon>
        <taxon>Actinomycetota</taxon>
        <taxon>Actinomycetes</taxon>
        <taxon>Micrococcales</taxon>
        <taxon>Cellulomonadaceae</taxon>
        <taxon>Cellulomonas</taxon>
    </lineage>
</organism>
<evidence type="ECO:0000313" key="1">
    <source>
        <dbReference type="EMBL" id="GCE77086.1"/>
    </source>
</evidence>
<evidence type="ECO:0008006" key="3">
    <source>
        <dbReference type="Google" id="ProtNLM"/>
    </source>
</evidence>
<reference evidence="1 2" key="1">
    <citation type="submission" date="2019-01" db="EMBL/GenBank/DDBJ databases">
        <title>Draft genome sequence of Cellulomonas takizawaensis strain TKZ-21.</title>
        <authorList>
            <person name="Yamamura H."/>
            <person name="Hayashi T."/>
            <person name="Hamada M."/>
            <person name="Serisawa Y."/>
            <person name="Matsuyama K."/>
            <person name="Nakagawa Y."/>
            <person name="Otoguro M."/>
            <person name="Yanagida F."/>
            <person name="Hayakawa M."/>
        </authorList>
    </citation>
    <scope>NUCLEOTIDE SEQUENCE [LARGE SCALE GENOMIC DNA]</scope>
    <source>
        <strain evidence="1 2">NBRC12680</strain>
    </source>
</reference>
<comment type="caution">
    <text evidence="1">The sequence shown here is derived from an EMBL/GenBank/DDBJ whole genome shotgun (WGS) entry which is preliminary data.</text>
</comment>
<gene>
    <name evidence="1" type="ORF">CBZ_21420</name>
</gene>
<proteinExistence type="predicted"/>
<sequence>MPTVTRTLPLSPLRAWDLVADARNHARWIPLTRVDVVDGEVVAVTGPRARRGGGGLVDRMRIDRFDPPGDRPGETGVAVFVKVGRVLRGTARIEVGPVGQGVGRTRAGRAARQGVGAPGASARVAWSEDVHLAGPLPRRLTSTLAAPVLAGMMWLALWQADREARRDAPHHL</sequence>
<protein>
    <recommendedName>
        <fullName evidence="3">Polyketide cyclase</fullName>
    </recommendedName>
</protein>
<dbReference type="RefSeq" id="WP_130781690.1">
    <property type="nucleotide sequence ID" value="NZ_BIMR01000170.1"/>
</dbReference>
<evidence type="ECO:0000313" key="2">
    <source>
        <dbReference type="Proteomes" id="UP000289954"/>
    </source>
</evidence>
<name>A0A402DSN8_9CELL</name>
<dbReference type="OrthoDB" id="4823586at2"/>
<dbReference type="Proteomes" id="UP000289954">
    <property type="component" value="Unassembled WGS sequence"/>
</dbReference>
<dbReference type="EMBL" id="BIMR01000170">
    <property type="protein sequence ID" value="GCE77086.1"/>
    <property type="molecule type" value="Genomic_DNA"/>
</dbReference>
<accession>A0A402DSN8</accession>
<dbReference type="SUPFAM" id="SSF55961">
    <property type="entry name" value="Bet v1-like"/>
    <property type="match status" value="1"/>
</dbReference>
<keyword evidence="2" id="KW-1185">Reference proteome</keyword>